<dbReference type="AlphaFoldDB" id="A0ABC9Y9P0"/>
<protein>
    <submittedName>
        <fullName evidence="1">Uncharacterized protein</fullName>
    </submittedName>
</protein>
<name>A0ABC9Y9P0_GRUJA</name>
<proteinExistence type="predicted"/>
<gene>
    <name evidence="1" type="ORF">GRJ2_003009300</name>
</gene>
<comment type="caution">
    <text evidence="1">The sequence shown here is derived from an EMBL/GenBank/DDBJ whole genome shotgun (WGS) entry which is preliminary data.</text>
</comment>
<evidence type="ECO:0000313" key="2">
    <source>
        <dbReference type="Proteomes" id="UP001623348"/>
    </source>
</evidence>
<dbReference type="Proteomes" id="UP001623348">
    <property type="component" value="Unassembled WGS sequence"/>
</dbReference>
<reference evidence="1 2" key="1">
    <citation type="submission" date="2024-06" db="EMBL/GenBank/DDBJ databases">
        <title>The draft genome of Grus japonensis, version 3.</title>
        <authorList>
            <person name="Nabeshima K."/>
            <person name="Suzuki S."/>
            <person name="Onuma M."/>
        </authorList>
    </citation>
    <scope>NUCLEOTIDE SEQUENCE [LARGE SCALE GENOMIC DNA]</scope>
    <source>
        <strain evidence="1 2">451A</strain>
    </source>
</reference>
<organism evidence="1 2">
    <name type="scientific">Grus japonensis</name>
    <name type="common">Japanese crane</name>
    <name type="synonym">Red-crowned crane</name>
    <dbReference type="NCBI Taxonomy" id="30415"/>
    <lineage>
        <taxon>Eukaryota</taxon>
        <taxon>Metazoa</taxon>
        <taxon>Chordata</taxon>
        <taxon>Craniata</taxon>
        <taxon>Vertebrata</taxon>
        <taxon>Euteleostomi</taxon>
        <taxon>Archelosauria</taxon>
        <taxon>Archosauria</taxon>
        <taxon>Dinosauria</taxon>
        <taxon>Saurischia</taxon>
        <taxon>Theropoda</taxon>
        <taxon>Coelurosauria</taxon>
        <taxon>Aves</taxon>
        <taxon>Neognathae</taxon>
        <taxon>Neoaves</taxon>
        <taxon>Gruiformes</taxon>
        <taxon>Gruidae</taxon>
        <taxon>Grus</taxon>
    </lineage>
</organism>
<accession>A0ABC9Y9P0</accession>
<dbReference type="PANTHER" id="PTHR33332">
    <property type="entry name" value="REVERSE TRANSCRIPTASE DOMAIN-CONTAINING PROTEIN"/>
    <property type="match status" value="1"/>
</dbReference>
<sequence>MSQQRALAAQKANRIPGYVKRSVASRPREVILSVYFTLGKPHLEYCVQLWGPQFKKDMDMLEWVHRAMKMIRGLEHLSNEDRLRVGVVQPGEEKALGRSCCGL</sequence>
<keyword evidence="2" id="KW-1185">Reference proteome</keyword>
<evidence type="ECO:0000313" key="1">
    <source>
        <dbReference type="EMBL" id="GAB0205437.1"/>
    </source>
</evidence>
<dbReference type="EMBL" id="BAAFJT010000040">
    <property type="protein sequence ID" value="GAB0205437.1"/>
    <property type="molecule type" value="Genomic_DNA"/>
</dbReference>